<dbReference type="Pfam" id="PF11804">
    <property type="entry name" value="DUF3325"/>
    <property type="match status" value="1"/>
</dbReference>
<keyword evidence="1" id="KW-0812">Transmembrane</keyword>
<keyword evidence="1" id="KW-1133">Transmembrane helix</keyword>
<evidence type="ECO:0000256" key="1">
    <source>
        <dbReference type="SAM" id="Phobius"/>
    </source>
</evidence>
<gene>
    <name evidence="2" type="ORF">F1609_18495</name>
</gene>
<reference evidence="2 3" key="1">
    <citation type="submission" date="2019-09" db="EMBL/GenBank/DDBJ databases">
        <title>Taxonomy of Antarctic Massilia spp.: description of Massilia rubra sp. nov., Massilia aquatica sp. nov., Massilia mucilaginosa sp. nov., Massilia frigida sp. nov. isolated from streams, lakes and regoliths.</title>
        <authorList>
            <person name="Holochova P."/>
            <person name="Sedlacek I."/>
            <person name="Kralova S."/>
            <person name="Maslanova I."/>
            <person name="Busse H.-J."/>
            <person name="Stankova E."/>
            <person name="Vrbovska V."/>
            <person name="Kovarovic V."/>
            <person name="Bartak M."/>
            <person name="Svec P."/>
            <person name="Pantucek R."/>
        </authorList>
    </citation>
    <scope>NUCLEOTIDE SEQUENCE [LARGE SCALE GENOMIC DNA]</scope>
    <source>
        <strain evidence="2 3">CCM 8693</strain>
    </source>
</reference>
<comment type="caution">
    <text evidence="2">The sequence shown here is derived from an EMBL/GenBank/DDBJ whole genome shotgun (WGS) entry which is preliminary data.</text>
</comment>
<keyword evidence="3" id="KW-1185">Reference proteome</keyword>
<dbReference type="Proteomes" id="UP000819052">
    <property type="component" value="Unassembled WGS sequence"/>
</dbReference>
<accession>A0ABX0M6G8</accession>
<feature type="transmembrane region" description="Helical" evidence="1">
    <location>
        <begin position="67"/>
        <end position="86"/>
    </location>
</feature>
<dbReference type="InterPro" id="IPR021762">
    <property type="entry name" value="DUF3325"/>
</dbReference>
<sequence>MRCCWPPPSSRSWWRAAAEGAAMLDGLLSVAAFAAIWLAFGMLALMQEAHWTTVTGRADAPPLRRQRLCAAAGLALGCALCVAVHGAGFGTLLAVLLLGAGAMSVAFTLAWKPHWLRGLAAIF</sequence>
<evidence type="ECO:0000313" key="2">
    <source>
        <dbReference type="EMBL" id="NHZ42143.1"/>
    </source>
</evidence>
<protein>
    <submittedName>
        <fullName evidence="2">DUF3325 family protein</fullName>
    </submittedName>
</protein>
<keyword evidence="1" id="KW-0472">Membrane</keyword>
<dbReference type="EMBL" id="VVIW01000011">
    <property type="protein sequence ID" value="NHZ42143.1"/>
    <property type="molecule type" value="Genomic_DNA"/>
</dbReference>
<feature type="transmembrane region" description="Helical" evidence="1">
    <location>
        <begin position="92"/>
        <end position="111"/>
    </location>
</feature>
<feature type="transmembrane region" description="Helical" evidence="1">
    <location>
        <begin position="20"/>
        <end position="46"/>
    </location>
</feature>
<evidence type="ECO:0000313" key="3">
    <source>
        <dbReference type="Proteomes" id="UP000819052"/>
    </source>
</evidence>
<proteinExistence type="predicted"/>
<name>A0ABX0M6G8_9BURK</name>
<organism evidence="2 3">
    <name type="scientific">Massilia aquatica</name>
    <dbReference type="NCBI Taxonomy" id="2609000"/>
    <lineage>
        <taxon>Bacteria</taxon>
        <taxon>Pseudomonadati</taxon>
        <taxon>Pseudomonadota</taxon>
        <taxon>Betaproteobacteria</taxon>
        <taxon>Burkholderiales</taxon>
        <taxon>Oxalobacteraceae</taxon>
        <taxon>Telluria group</taxon>
        <taxon>Massilia</taxon>
    </lineage>
</organism>